<feature type="compositionally biased region" description="Acidic residues" evidence="6">
    <location>
        <begin position="433"/>
        <end position="446"/>
    </location>
</feature>
<dbReference type="InterPro" id="IPR013320">
    <property type="entry name" value="ConA-like_dom_sf"/>
</dbReference>
<comment type="subcellular location">
    <subcellularLocation>
        <location evidence="1">Membrane</location>
        <topology evidence="1">Single-pass type I membrane protein</topology>
    </subcellularLocation>
</comment>
<dbReference type="Gene3D" id="2.60.120.200">
    <property type="match status" value="1"/>
</dbReference>
<keyword evidence="4" id="KW-1133">Transmembrane helix</keyword>
<keyword evidence="10" id="KW-1185">Reference proteome</keyword>
<comment type="caution">
    <text evidence="9">The sequence shown here is derived from an EMBL/GenBank/DDBJ whole genome shotgun (WGS) entry which is preliminary data.</text>
</comment>
<dbReference type="GO" id="GO:0005793">
    <property type="term" value="C:endoplasmic reticulum-Golgi intermediate compartment"/>
    <property type="evidence" value="ECO:0007669"/>
    <property type="project" value="TreeGrafter"/>
</dbReference>
<dbReference type="CDD" id="cd07308">
    <property type="entry name" value="lectin_leg-like"/>
    <property type="match status" value="1"/>
</dbReference>
<dbReference type="RefSeq" id="XP_029222946.1">
    <property type="nucleotide sequence ID" value="XM_029376942.1"/>
</dbReference>
<dbReference type="InterPro" id="IPR051136">
    <property type="entry name" value="Intracellular_Lectin-GPT"/>
</dbReference>
<evidence type="ECO:0000256" key="6">
    <source>
        <dbReference type="SAM" id="MobiDB-lite"/>
    </source>
</evidence>
<dbReference type="GO" id="GO:0006888">
    <property type="term" value="P:endoplasmic reticulum to Golgi vesicle-mediated transport"/>
    <property type="evidence" value="ECO:0007669"/>
    <property type="project" value="TreeGrafter"/>
</dbReference>
<dbReference type="GO" id="GO:0005789">
    <property type="term" value="C:endoplasmic reticulum membrane"/>
    <property type="evidence" value="ECO:0007669"/>
    <property type="project" value="TreeGrafter"/>
</dbReference>
<sequence length="484" mass="55890">MAPQALVLLLWGAASVLMTAALTSSAAVAEGPQMTAEQHHRTSERVIEHHSFSPPLLRDYYGEEEIRHWSIGGTTVITDHYVRLTGDRRGQAGHLWNTEPLDMSSFEIVVGFHIHGKSAGADGFALWITKDKPSHNGPIMGSPMDFTGLGIIFDTYDNDGLRDNPAVYVLFNGEGAGKRLYSPQKDFRGEHVGSCRFAFRQTSPLLSTARIRYERDVLTIYLSHNGEKEETLCTTVTDLHLKADKNEYYIGLSAETGDVTDNHDIVFVHTMPLEGVTYDHDVYARTTPIEEGERHRLTPRAGELREQLQEFLKQQQQRNQQPQQEQQPPQEQQQQQQQPPQQQQPSQQQEQEQEQQQQQQQQPPQEQQQPSQEQQQPPQEQRQPPQQQQQQQQPSQQQQSFATGEERLRELQRELDELKRQQRPARRERYREEDEGYDEEVEEGDDDRNAGDYADDGEADDTRRRAPRRRSKFVRSSRRRRPKN</sequence>
<evidence type="ECO:0000256" key="1">
    <source>
        <dbReference type="ARBA" id="ARBA00004479"/>
    </source>
</evidence>
<reference evidence="9 10" key="1">
    <citation type="journal article" date="2018" name="BMC Genomics">
        <title>Genomic comparison of Trypanosoma conorhini and Trypanosoma rangeli to Trypanosoma cruzi strains of high and low virulence.</title>
        <authorList>
            <person name="Bradwell K.R."/>
            <person name="Koparde V.N."/>
            <person name="Matveyev A.V."/>
            <person name="Serrano M.G."/>
            <person name="Alves J.M."/>
            <person name="Parikh H."/>
            <person name="Huang B."/>
            <person name="Lee V."/>
            <person name="Espinosa-Alvarez O."/>
            <person name="Ortiz P.A."/>
            <person name="Costa-Martins A.G."/>
            <person name="Teixeira M.M."/>
            <person name="Buck G.A."/>
        </authorList>
    </citation>
    <scope>NUCLEOTIDE SEQUENCE [LARGE SCALE GENOMIC DNA]</scope>
    <source>
        <strain evidence="9 10">025E</strain>
    </source>
</reference>
<dbReference type="AlphaFoldDB" id="A0A422MPL3"/>
<feature type="region of interest" description="Disordered" evidence="6">
    <location>
        <begin position="312"/>
        <end position="484"/>
    </location>
</feature>
<evidence type="ECO:0000256" key="2">
    <source>
        <dbReference type="ARBA" id="ARBA00022692"/>
    </source>
</evidence>
<dbReference type="OrthoDB" id="10265193at2759"/>
<dbReference type="Pfam" id="PF03388">
    <property type="entry name" value="Lectin_leg-like"/>
    <property type="match status" value="1"/>
</dbReference>
<evidence type="ECO:0000256" key="3">
    <source>
        <dbReference type="ARBA" id="ARBA00022729"/>
    </source>
</evidence>
<accession>A0A422MPL3</accession>
<dbReference type="PROSITE" id="PS51328">
    <property type="entry name" value="L_LECTIN_LIKE"/>
    <property type="match status" value="1"/>
</dbReference>
<organism evidence="9 10">
    <name type="scientific">Trypanosoma conorhini</name>
    <dbReference type="NCBI Taxonomy" id="83891"/>
    <lineage>
        <taxon>Eukaryota</taxon>
        <taxon>Discoba</taxon>
        <taxon>Euglenozoa</taxon>
        <taxon>Kinetoplastea</taxon>
        <taxon>Metakinetoplastina</taxon>
        <taxon>Trypanosomatida</taxon>
        <taxon>Trypanosomatidae</taxon>
        <taxon>Trypanosoma</taxon>
    </lineage>
</organism>
<feature type="compositionally biased region" description="Basic residues" evidence="6">
    <location>
        <begin position="465"/>
        <end position="484"/>
    </location>
</feature>
<dbReference type="PANTHER" id="PTHR12223:SF28">
    <property type="entry name" value="LECTIN, MANNOSE BINDING 1 LIKE"/>
    <property type="match status" value="1"/>
</dbReference>
<dbReference type="SUPFAM" id="SSF49899">
    <property type="entry name" value="Concanavalin A-like lectins/glucanases"/>
    <property type="match status" value="1"/>
</dbReference>
<evidence type="ECO:0000313" key="10">
    <source>
        <dbReference type="Proteomes" id="UP000284403"/>
    </source>
</evidence>
<evidence type="ECO:0000256" key="7">
    <source>
        <dbReference type="SAM" id="SignalP"/>
    </source>
</evidence>
<dbReference type="EMBL" id="MKKU01001512">
    <property type="protein sequence ID" value="RNE95142.1"/>
    <property type="molecule type" value="Genomic_DNA"/>
</dbReference>
<dbReference type="InterPro" id="IPR005052">
    <property type="entry name" value="Lectin_leg"/>
</dbReference>
<feature type="chain" id="PRO_5019207285" evidence="7">
    <location>
        <begin position="22"/>
        <end position="484"/>
    </location>
</feature>
<keyword evidence="5" id="KW-0472">Membrane</keyword>
<proteinExistence type="predicted"/>
<keyword evidence="2" id="KW-0812">Transmembrane</keyword>
<evidence type="ECO:0000259" key="8">
    <source>
        <dbReference type="PROSITE" id="PS51328"/>
    </source>
</evidence>
<dbReference type="GO" id="GO:0030134">
    <property type="term" value="C:COPII-coated ER to Golgi transport vesicle"/>
    <property type="evidence" value="ECO:0007669"/>
    <property type="project" value="TreeGrafter"/>
</dbReference>
<evidence type="ECO:0000256" key="4">
    <source>
        <dbReference type="ARBA" id="ARBA00022989"/>
    </source>
</evidence>
<keyword evidence="9" id="KW-0430">Lectin</keyword>
<dbReference type="GO" id="GO:0005537">
    <property type="term" value="F:D-mannose binding"/>
    <property type="evidence" value="ECO:0007669"/>
    <property type="project" value="TreeGrafter"/>
</dbReference>
<dbReference type="PANTHER" id="PTHR12223">
    <property type="entry name" value="VESICULAR MANNOSE-BINDING LECTIN"/>
    <property type="match status" value="1"/>
</dbReference>
<feature type="compositionally biased region" description="Low complexity" evidence="6">
    <location>
        <begin position="314"/>
        <end position="399"/>
    </location>
</feature>
<dbReference type="GO" id="GO:0000139">
    <property type="term" value="C:Golgi membrane"/>
    <property type="evidence" value="ECO:0007669"/>
    <property type="project" value="TreeGrafter"/>
</dbReference>
<feature type="signal peptide" evidence="7">
    <location>
        <begin position="1"/>
        <end position="21"/>
    </location>
</feature>
<protein>
    <submittedName>
        <fullName evidence="9">Putative lectin</fullName>
    </submittedName>
</protein>
<feature type="domain" description="L-type lectin-like" evidence="8">
    <location>
        <begin position="44"/>
        <end position="273"/>
    </location>
</feature>
<evidence type="ECO:0000256" key="5">
    <source>
        <dbReference type="ARBA" id="ARBA00023136"/>
    </source>
</evidence>
<feature type="compositionally biased region" description="Basic and acidic residues" evidence="6">
    <location>
        <begin position="404"/>
        <end position="432"/>
    </location>
</feature>
<evidence type="ECO:0000313" key="9">
    <source>
        <dbReference type="EMBL" id="RNE95142.1"/>
    </source>
</evidence>
<keyword evidence="3 7" id="KW-0732">Signal</keyword>
<dbReference type="Proteomes" id="UP000284403">
    <property type="component" value="Unassembled WGS sequence"/>
</dbReference>
<dbReference type="GeneID" id="40323766"/>
<name>A0A422MPL3_9TRYP</name>
<gene>
    <name evidence="9" type="ORF">Tco025E_10155</name>
</gene>